<evidence type="ECO:0000256" key="1">
    <source>
        <dbReference type="SAM" id="Phobius"/>
    </source>
</evidence>
<dbReference type="AlphaFoldDB" id="A0A387HFZ6"/>
<dbReference type="OrthoDB" id="4333031at2"/>
<feature type="transmembrane region" description="Helical" evidence="1">
    <location>
        <begin position="45"/>
        <end position="64"/>
    </location>
</feature>
<keyword evidence="1" id="KW-0472">Membrane</keyword>
<feature type="transmembrane region" description="Helical" evidence="1">
    <location>
        <begin position="12"/>
        <end position="38"/>
    </location>
</feature>
<dbReference type="KEGG" id="shun:DWB77_01763"/>
<organism evidence="2 3">
    <name type="scientific">Streptomyces hundungensis</name>
    <dbReference type="NCBI Taxonomy" id="1077946"/>
    <lineage>
        <taxon>Bacteria</taxon>
        <taxon>Bacillati</taxon>
        <taxon>Actinomycetota</taxon>
        <taxon>Actinomycetes</taxon>
        <taxon>Kitasatosporales</taxon>
        <taxon>Streptomycetaceae</taxon>
        <taxon>Streptomyces</taxon>
    </lineage>
</organism>
<evidence type="ECO:0000313" key="3">
    <source>
        <dbReference type="Proteomes" id="UP000271554"/>
    </source>
</evidence>
<accession>A0A387HFZ6</accession>
<evidence type="ECO:0008006" key="4">
    <source>
        <dbReference type="Google" id="ProtNLM"/>
    </source>
</evidence>
<feature type="transmembrane region" description="Helical" evidence="1">
    <location>
        <begin position="134"/>
        <end position="159"/>
    </location>
</feature>
<keyword evidence="1" id="KW-0812">Transmembrane</keyword>
<dbReference type="Proteomes" id="UP000271554">
    <property type="component" value="Chromosome"/>
</dbReference>
<evidence type="ECO:0000313" key="2">
    <source>
        <dbReference type="EMBL" id="AYG79648.1"/>
    </source>
</evidence>
<sequence>MGVWQVVGVGAVMAMGLCGVLVSGVPGPAIVWAALAWWALDDITALAWGVLAGATGVLLLNQALRPLLPPRRFKAAGVSRRAVFTAGATAVVGFFVLPVIGGLAGFVGGLYGAERRRLGSHGDGWTSARMVLRAGGYSVMAELFACLLVAGAWLGAVIWG</sequence>
<proteinExistence type="predicted"/>
<gene>
    <name evidence="2" type="ORF">DWB77_01763</name>
</gene>
<feature type="transmembrane region" description="Helical" evidence="1">
    <location>
        <begin position="84"/>
        <end position="113"/>
    </location>
</feature>
<protein>
    <recommendedName>
        <fullName evidence="4">DUF456 domain-containing protein</fullName>
    </recommendedName>
</protein>
<reference evidence="2 3" key="1">
    <citation type="submission" date="2018-10" db="EMBL/GenBank/DDBJ databases">
        <title>Relationship between Morphology and Antimicrobial Activity in Streptomyces.</title>
        <authorList>
            <person name="Kang H.J."/>
            <person name="Kim S.B."/>
        </authorList>
    </citation>
    <scope>NUCLEOTIDE SEQUENCE [LARGE SCALE GENOMIC DNA]</scope>
    <source>
        <strain evidence="2 3">BH38</strain>
    </source>
</reference>
<dbReference type="InterPro" id="IPR007403">
    <property type="entry name" value="DUF456"/>
</dbReference>
<dbReference type="EMBL" id="CP032698">
    <property type="protein sequence ID" value="AYG79648.1"/>
    <property type="molecule type" value="Genomic_DNA"/>
</dbReference>
<keyword evidence="3" id="KW-1185">Reference proteome</keyword>
<keyword evidence="1" id="KW-1133">Transmembrane helix</keyword>
<name>A0A387HFZ6_9ACTN</name>
<dbReference type="RefSeq" id="WP_120720713.1">
    <property type="nucleotide sequence ID" value="NZ_CP032698.1"/>
</dbReference>
<dbReference type="Pfam" id="PF04306">
    <property type="entry name" value="DUF456"/>
    <property type="match status" value="1"/>
</dbReference>